<name>A0A2M7DK89_9BACT</name>
<comment type="caution">
    <text evidence="1">The sequence shown here is derived from an EMBL/GenBank/DDBJ whole genome shotgun (WGS) entry which is preliminary data.</text>
</comment>
<organism evidence="1 2">
    <name type="scientific">Candidatus Falkowbacteria bacterium CG02_land_8_20_14_3_00_36_14</name>
    <dbReference type="NCBI Taxonomy" id="1974560"/>
    <lineage>
        <taxon>Bacteria</taxon>
        <taxon>Candidatus Falkowiibacteriota</taxon>
    </lineage>
</organism>
<dbReference type="Pfam" id="PF13651">
    <property type="entry name" value="EcoRI_methylase"/>
    <property type="match status" value="1"/>
</dbReference>
<dbReference type="AlphaFoldDB" id="A0A2M7DK89"/>
<dbReference type="Proteomes" id="UP000228896">
    <property type="component" value="Unassembled WGS sequence"/>
</dbReference>
<dbReference type="InterPro" id="IPR025247">
    <property type="entry name" value="EcoRI-like_methylase"/>
</dbReference>
<protein>
    <submittedName>
        <fullName evidence="1">Modification methylase</fullName>
    </submittedName>
</protein>
<dbReference type="EMBL" id="PETS01000146">
    <property type="protein sequence ID" value="PIV50203.1"/>
    <property type="molecule type" value="Genomic_DNA"/>
</dbReference>
<sequence>MAKSSNSNLKNANKAKKDEFYTQLSDIERELKHYKEHFKNKIVYCNCDDPRVSNFFHYFSHNFEKFGLKKLITTCYKNQEVNLFSQNNSEKAIYLEYKGDKNENNVPDIEEIGVKHLKKDGDFRSEESIGLLKQAYIIVTNPPFSLFREYVAQLMKYDKKFIIIGNVNAITYKEIFRLFKENKMWLGASIHSGDREFGVPKDYPLTAASSRIDENGNKFIRVKGVRWYTNLDYKERHEDLVLYKKYCGNEDKYPKYVNYNAINIDVTKDIPMDYKGAMGVPITFMDKYNPDQFEIIALGIVGSVDFKSNRKMEILDKNGKPTGKFTFNAKGTLYRLYDPKLDKKSPSFKDVVTGELYSSIYARIIIKNKKVNK</sequence>
<dbReference type="GO" id="GO:0008168">
    <property type="term" value="F:methyltransferase activity"/>
    <property type="evidence" value="ECO:0007669"/>
    <property type="project" value="UniProtKB-KW"/>
</dbReference>
<keyword evidence="1" id="KW-0808">Transferase</keyword>
<gene>
    <name evidence="1" type="ORF">COS18_05690</name>
</gene>
<proteinExistence type="predicted"/>
<keyword evidence="1" id="KW-0489">Methyltransferase</keyword>
<reference evidence="2" key="1">
    <citation type="submission" date="2017-09" db="EMBL/GenBank/DDBJ databases">
        <title>Depth-based differentiation of microbial function through sediment-hosted aquifers and enrichment of novel symbionts in the deep terrestrial subsurface.</title>
        <authorList>
            <person name="Probst A.J."/>
            <person name="Ladd B."/>
            <person name="Jarett J.K."/>
            <person name="Geller-Mcgrath D.E."/>
            <person name="Sieber C.M.K."/>
            <person name="Emerson J.B."/>
            <person name="Anantharaman K."/>
            <person name="Thomas B.C."/>
            <person name="Malmstrom R."/>
            <person name="Stieglmeier M."/>
            <person name="Klingl A."/>
            <person name="Woyke T."/>
            <person name="Ryan C.M."/>
            <person name="Banfield J.F."/>
        </authorList>
    </citation>
    <scope>NUCLEOTIDE SEQUENCE [LARGE SCALE GENOMIC DNA]</scope>
</reference>
<dbReference type="GO" id="GO:0032259">
    <property type="term" value="P:methylation"/>
    <property type="evidence" value="ECO:0007669"/>
    <property type="project" value="UniProtKB-KW"/>
</dbReference>
<evidence type="ECO:0000313" key="1">
    <source>
        <dbReference type="EMBL" id="PIV50203.1"/>
    </source>
</evidence>
<accession>A0A2M7DK89</accession>
<evidence type="ECO:0000313" key="2">
    <source>
        <dbReference type="Proteomes" id="UP000228896"/>
    </source>
</evidence>